<reference evidence="6 7" key="2">
    <citation type="submission" date="2018-11" db="EMBL/GenBank/DDBJ databases">
        <authorList>
            <consortium name="Pathogen Informatics"/>
        </authorList>
    </citation>
    <scope>NUCLEOTIDE SEQUENCE [LARGE SCALE GENOMIC DNA]</scope>
</reference>
<evidence type="ECO:0000256" key="2">
    <source>
        <dbReference type="ARBA" id="ARBA00022737"/>
    </source>
</evidence>
<dbReference type="GO" id="GO:0008270">
    <property type="term" value="F:zinc ion binding"/>
    <property type="evidence" value="ECO:0007669"/>
    <property type="project" value="UniProtKB-KW"/>
</dbReference>
<proteinExistence type="predicted"/>
<reference evidence="8" key="1">
    <citation type="submission" date="2017-02" db="UniProtKB">
        <authorList>
            <consortium name="WormBaseParasite"/>
        </authorList>
    </citation>
    <scope>IDENTIFICATION</scope>
</reference>
<sequence length="155" mass="17279">MLLVFVLFISGGEALTQISQLPSHWVTSADNWSMSDLVCLANTPNSPQSLIVRLRACLEICVEHIYQCVRCRARGHLCEVCHSGRVLFPNFGQVDTRVCSDCGACFHRACLVKLPHESGSAKGKDFHPDHRSCPRCARIRQRIEPKDESPSDSSQ</sequence>
<keyword evidence="7" id="KW-1185">Reference proteome</keyword>
<dbReference type="PANTHER" id="PTHR12326">
    <property type="entry name" value="PLECKSTRIN HOMOLOGY DOMAIN CONTAINING PROTEIN"/>
    <property type="match status" value="1"/>
</dbReference>
<dbReference type="EMBL" id="UZAE01004491">
    <property type="protein sequence ID" value="VDO01222.1"/>
    <property type="molecule type" value="Genomic_DNA"/>
</dbReference>
<keyword evidence="3" id="KW-0863">Zinc-finger</keyword>
<evidence type="ECO:0000313" key="8">
    <source>
        <dbReference type="WBParaSite" id="HNAJ_0000536301-mRNA-1"/>
    </source>
</evidence>
<accession>A0A0R3TE74</accession>
<dbReference type="WBParaSite" id="HNAJ_0000536301-mRNA-1">
    <property type="protein sequence ID" value="HNAJ_0000536301-mRNA-1"/>
    <property type="gene ID" value="HNAJ_0000536301"/>
</dbReference>
<dbReference type="Proteomes" id="UP000278807">
    <property type="component" value="Unassembled WGS sequence"/>
</dbReference>
<keyword evidence="1" id="KW-0479">Metal-binding</keyword>
<evidence type="ECO:0000313" key="7">
    <source>
        <dbReference type="Proteomes" id="UP000278807"/>
    </source>
</evidence>
<organism evidence="8">
    <name type="scientific">Rodentolepis nana</name>
    <name type="common">Dwarf tapeworm</name>
    <name type="synonym">Hymenolepis nana</name>
    <dbReference type="NCBI Taxonomy" id="102285"/>
    <lineage>
        <taxon>Eukaryota</taxon>
        <taxon>Metazoa</taxon>
        <taxon>Spiralia</taxon>
        <taxon>Lophotrochozoa</taxon>
        <taxon>Platyhelminthes</taxon>
        <taxon>Cestoda</taxon>
        <taxon>Eucestoda</taxon>
        <taxon>Cyclophyllidea</taxon>
        <taxon>Hymenolepididae</taxon>
        <taxon>Rodentolepis</taxon>
    </lineage>
</organism>
<gene>
    <name evidence="6" type="ORF">HNAJ_LOCUS5362</name>
</gene>
<dbReference type="Pfam" id="PF13901">
    <property type="entry name" value="RH_dom"/>
    <property type="match status" value="1"/>
</dbReference>
<dbReference type="InterPro" id="IPR025258">
    <property type="entry name" value="RH_dom"/>
</dbReference>
<evidence type="ECO:0000313" key="6">
    <source>
        <dbReference type="EMBL" id="VDO01222.1"/>
    </source>
</evidence>
<feature type="domain" description="Rubicon Homology" evidence="5">
    <location>
        <begin position="1"/>
        <end position="143"/>
    </location>
</feature>
<keyword evidence="2" id="KW-0677">Repeat</keyword>
<evidence type="ECO:0000256" key="4">
    <source>
        <dbReference type="ARBA" id="ARBA00022833"/>
    </source>
</evidence>
<dbReference type="InterPro" id="IPR051366">
    <property type="entry name" value="DEF8"/>
</dbReference>
<dbReference type="STRING" id="102285.A0A0R3TE74"/>
<dbReference type="SMART" id="SM01175">
    <property type="entry name" value="DUF4206"/>
    <property type="match status" value="1"/>
</dbReference>
<evidence type="ECO:0000256" key="3">
    <source>
        <dbReference type="ARBA" id="ARBA00022771"/>
    </source>
</evidence>
<dbReference type="AlphaFoldDB" id="A0A0R3TE74"/>
<dbReference type="OrthoDB" id="10067503at2759"/>
<evidence type="ECO:0000259" key="5">
    <source>
        <dbReference type="SMART" id="SM01175"/>
    </source>
</evidence>
<evidence type="ECO:0000256" key="1">
    <source>
        <dbReference type="ARBA" id="ARBA00022723"/>
    </source>
</evidence>
<protein>
    <submittedName>
        <fullName evidence="8">DUF4206 domain-containing protein</fullName>
    </submittedName>
</protein>
<name>A0A0R3TE74_RODNA</name>
<dbReference type="PANTHER" id="PTHR12326:SF3">
    <property type="entry name" value="DIFFERENTIALLY EXPRESSED IN FDCP 8 HOMOLOG"/>
    <property type="match status" value="1"/>
</dbReference>
<keyword evidence="4" id="KW-0862">Zinc</keyword>